<dbReference type="Proteomes" id="UP001189429">
    <property type="component" value="Unassembled WGS sequence"/>
</dbReference>
<dbReference type="CDD" id="cd00833">
    <property type="entry name" value="PKS"/>
    <property type="match status" value="1"/>
</dbReference>
<protein>
    <recommendedName>
        <fullName evidence="5">Ketosynthase family 3 (KS3) domain-containing protein</fullName>
    </recommendedName>
</protein>
<keyword evidence="7" id="KW-1185">Reference proteome</keyword>
<evidence type="ECO:0000313" key="6">
    <source>
        <dbReference type="EMBL" id="CAK0838587.1"/>
    </source>
</evidence>
<evidence type="ECO:0000256" key="2">
    <source>
        <dbReference type="ARBA" id="ARBA00022553"/>
    </source>
</evidence>
<keyword evidence="3" id="KW-0808">Transferase</keyword>
<dbReference type="InterPro" id="IPR014031">
    <property type="entry name" value="Ketoacyl_synth_C"/>
</dbReference>
<keyword evidence="1" id="KW-0596">Phosphopantetheine</keyword>
<feature type="domain" description="Ketosynthase family 3 (KS3)" evidence="5">
    <location>
        <begin position="293"/>
        <end position="718"/>
    </location>
</feature>
<dbReference type="Pfam" id="PF00109">
    <property type="entry name" value="ketoacyl-synt"/>
    <property type="match status" value="1"/>
</dbReference>
<dbReference type="SUPFAM" id="SSF53901">
    <property type="entry name" value="Thiolase-like"/>
    <property type="match status" value="1"/>
</dbReference>
<reference evidence="6" key="1">
    <citation type="submission" date="2023-10" db="EMBL/GenBank/DDBJ databases">
        <authorList>
            <person name="Chen Y."/>
            <person name="Shah S."/>
            <person name="Dougan E. K."/>
            <person name="Thang M."/>
            <person name="Chan C."/>
        </authorList>
    </citation>
    <scope>NUCLEOTIDE SEQUENCE [LARGE SCALE GENOMIC DNA]</scope>
</reference>
<dbReference type="EMBL" id="CAUYUJ010014234">
    <property type="protein sequence ID" value="CAK0838587.1"/>
    <property type="molecule type" value="Genomic_DNA"/>
</dbReference>
<dbReference type="PROSITE" id="PS52004">
    <property type="entry name" value="KS3_2"/>
    <property type="match status" value="1"/>
</dbReference>
<feature type="compositionally biased region" description="Low complexity" evidence="4">
    <location>
        <begin position="836"/>
        <end position="851"/>
    </location>
</feature>
<comment type="similarity">
    <text evidence="3">Belongs to the thiolase-like superfamily. Beta-ketoacyl-ACP synthases family.</text>
</comment>
<dbReference type="Gene3D" id="3.40.47.10">
    <property type="match status" value="1"/>
</dbReference>
<evidence type="ECO:0000256" key="1">
    <source>
        <dbReference type="ARBA" id="ARBA00022450"/>
    </source>
</evidence>
<gene>
    <name evidence="6" type="ORF">PCOR1329_LOCUS34505</name>
</gene>
<dbReference type="SMART" id="SM00825">
    <property type="entry name" value="PKS_KS"/>
    <property type="match status" value="1"/>
</dbReference>
<organism evidence="6 7">
    <name type="scientific">Prorocentrum cordatum</name>
    <dbReference type="NCBI Taxonomy" id="2364126"/>
    <lineage>
        <taxon>Eukaryota</taxon>
        <taxon>Sar</taxon>
        <taxon>Alveolata</taxon>
        <taxon>Dinophyceae</taxon>
        <taxon>Prorocentrales</taxon>
        <taxon>Prorocentraceae</taxon>
        <taxon>Prorocentrum</taxon>
    </lineage>
</organism>
<dbReference type="InterPro" id="IPR050091">
    <property type="entry name" value="PKS_NRPS_Biosynth_Enz"/>
</dbReference>
<evidence type="ECO:0000313" key="7">
    <source>
        <dbReference type="Proteomes" id="UP001189429"/>
    </source>
</evidence>
<name>A0ABN9T0Z8_9DINO</name>
<evidence type="ECO:0000256" key="4">
    <source>
        <dbReference type="SAM" id="MobiDB-lite"/>
    </source>
</evidence>
<dbReference type="NCBIfam" id="TIGR04556">
    <property type="entry name" value="PKS_assoc"/>
    <property type="match status" value="1"/>
</dbReference>
<proteinExistence type="inferred from homology"/>
<dbReference type="InterPro" id="IPR020841">
    <property type="entry name" value="PKS_Beta-ketoAc_synthase_dom"/>
</dbReference>
<accession>A0ABN9T0Z8</accession>
<dbReference type="InterPro" id="IPR014030">
    <property type="entry name" value="Ketoacyl_synth_N"/>
</dbReference>
<dbReference type="InterPro" id="IPR016039">
    <property type="entry name" value="Thiolase-like"/>
</dbReference>
<dbReference type="PANTHER" id="PTHR43775">
    <property type="entry name" value="FATTY ACID SYNTHASE"/>
    <property type="match status" value="1"/>
</dbReference>
<dbReference type="Pfam" id="PF02801">
    <property type="entry name" value="Ketoacyl-synt_C"/>
    <property type="match status" value="1"/>
</dbReference>
<keyword evidence="2" id="KW-0597">Phosphoprotein</keyword>
<evidence type="ECO:0000259" key="5">
    <source>
        <dbReference type="PROSITE" id="PS52004"/>
    </source>
</evidence>
<feature type="region of interest" description="Disordered" evidence="4">
    <location>
        <begin position="836"/>
        <end position="859"/>
    </location>
</feature>
<comment type="caution">
    <text evidence="6">The sequence shown here is derived from an EMBL/GenBank/DDBJ whole genome shotgun (WGS) entry which is preliminary data.</text>
</comment>
<sequence>MAAGAPLGAQADVAIDGILPESLGLELWNKLALKGFCVVAPFVGQDVLDTAIGQASGFGADGRWTKLNSIILEGLLGVEGSCEVAELAPPNGENEERIRQDGEVLVQLDYAMTQLGFAVEPYLGERGLDVSHRTAGLLHRCGEQDELPVPLTELDCAKWHSQFLRHRLMVCIFLGPSPGTLRLRPYETEQAEVHSVQILPGSTVVLRPDLMSHAFCSEGASLSLSTFFLQGRPQRCARGAQQMTPSARLLDDWTLSRLRHLKEDMSSDSLWTAELPHGWQTAMNHLFHKGQMGRRISVVGAACRTPLAYDPGSFSGVQLFGLDCVTEVPMSRWDHERVFDPEPESYRRGKVYCRHASFMEGVELFDNKTFGLGAAESRAIDPHQRQILEVGYLSLQAAGYNKKTLINKYCGLYLGHGNAEWQMTERPTESSTYGATGTALSIAAGRFSFTLGLKGPSMTVDTEGSSGATAVYLGAENLQGKPGAESTLNDMSLAIGLRVLLCPVWWSSKCAGGWLSPTGRCLSFDSSADGYVYSDGVAAVTMAPFKEGGEKDHIGNIAGAMMMNSGRGATLSAPHGPAQQETMVECIRNAHISPFDIDAVETHGVGHDLGDAIEVGSILRVHRSEDVREPLSLMALKTATGNSVESGGILGLMKTMLSFWAGAMPPNLHLQQLNPHMDFGEPPCSFVSECCSYRMQSMFAGNLSQGFGGSNVYIVGWGQISSDRLPDSQPPASKQVTFWPGGGGELPQHQTPASGYYILGSWSQWEGAAQMDPEGDGVFGYTVTLGVNRWESFQILLDGDPAKLLHPGVPRASRDFPVEGPPEDAEPFRDCAWLLDGRGAAPPGEAPAGAPRADRDRPGDRYRVRLHVRGRWRSVSWEKQAPALEEGAGPPGAPEDTGRYFLVGALTGWSMEEMEADPATPGAFSAQVQLPFRAGGSEFLVVRNRDWSQVIYPSVPMATRASGFEVLGPDDGHESLLFCIEGEPGERFRISFQRTVGLDSDVKRVEWQRADA</sequence>
<dbReference type="InterPro" id="IPR030834">
    <property type="entry name" value="PKS_assoc_dom"/>
</dbReference>
<dbReference type="PANTHER" id="PTHR43775:SF37">
    <property type="entry name" value="SI:DKEY-61P9.11"/>
    <property type="match status" value="1"/>
</dbReference>
<evidence type="ECO:0000256" key="3">
    <source>
        <dbReference type="RuleBase" id="RU003694"/>
    </source>
</evidence>